<dbReference type="InterPro" id="IPR005123">
    <property type="entry name" value="Oxoglu/Fe-dep_dioxygenase_dom"/>
</dbReference>
<accession>A0ABY5AS35</accession>
<feature type="domain" description="Fe2OG dioxygenase" evidence="7">
    <location>
        <begin position="156"/>
        <end position="287"/>
    </location>
</feature>
<name>A0ABY5AS35_9CYAN</name>
<dbReference type="InterPro" id="IPR006620">
    <property type="entry name" value="Pro_4_hyd_alph"/>
</dbReference>
<dbReference type="EMBL" id="CP098611">
    <property type="protein sequence ID" value="USR91675.1"/>
    <property type="molecule type" value="Genomic_DNA"/>
</dbReference>
<dbReference type="PROSITE" id="PS51471">
    <property type="entry name" value="FE2OG_OXY"/>
    <property type="match status" value="1"/>
</dbReference>
<keyword evidence="2" id="KW-0479">Metal-binding</keyword>
<evidence type="ECO:0000256" key="6">
    <source>
        <dbReference type="ARBA" id="ARBA00023004"/>
    </source>
</evidence>
<keyword evidence="5" id="KW-0560">Oxidoreductase</keyword>
<keyword evidence="4" id="KW-0223">Dioxygenase</keyword>
<comment type="cofactor">
    <cofactor evidence="1">
        <name>L-ascorbate</name>
        <dbReference type="ChEBI" id="CHEBI:38290"/>
    </cofactor>
</comment>
<dbReference type="Pfam" id="PF13640">
    <property type="entry name" value="2OG-FeII_Oxy_3"/>
    <property type="match status" value="1"/>
</dbReference>
<dbReference type="Proteomes" id="UP001056708">
    <property type="component" value="Chromosome"/>
</dbReference>
<gene>
    <name evidence="8" type="ORF">NEA10_02815</name>
</gene>
<dbReference type="SMART" id="SM00702">
    <property type="entry name" value="P4Hc"/>
    <property type="match status" value="1"/>
</dbReference>
<evidence type="ECO:0000256" key="4">
    <source>
        <dbReference type="ARBA" id="ARBA00022964"/>
    </source>
</evidence>
<dbReference type="RefSeq" id="WP_252663705.1">
    <property type="nucleotide sequence ID" value="NZ_CP098611.1"/>
</dbReference>
<organism evidence="8 9">
    <name type="scientific">Phormidium yuhuli AB48</name>
    <dbReference type="NCBI Taxonomy" id="2940671"/>
    <lineage>
        <taxon>Bacteria</taxon>
        <taxon>Bacillati</taxon>
        <taxon>Cyanobacteriota</taxon>
        <taxon>Cyanophyceae</taxon>
        <taxon>Oscillatoriophycideae</taxon>
        <taxon>Oscillatoriales</taxon>
        <taxon>Oscillatoriaceae</taxon>
        <taxon>Phormidium</taxon>
        <taxon>Phormidium yuhuli</taxon>
    </lineage>
</organism>
<protein>
    <submittedName>
        <fullName evidence="8">2OG-Fe(II) oxygenase</fullName>
    </submittedName>
</protein>
<evidence type="ECO:0000256" key="5">
    <source>
        <dbReference type="ARBA" id="ARBA00023002"/>
    </source>
</evidence>
<keyword evidence="3" id="KW-0847">Vitamin C</keyword>
<dbReference type="PANTHER" id="PTHR12907">
    <property type="entry name" value="EGL NINE HOMOLOG-RELATED"/>
    <property type="match status" value="1"/>
</dbReference>
<evidence type="ECO:0000259" key="7">
    <source>
        <dbReference type="PROSITE" id="PS51471"/>
    </source>
</evidence>
<keyword evidence="9" id="KW-1185">Reference proteome</keyword>
<proteinExistence type="predicted"/>
<evidence type="ECO:0000256" key="1">
    <source>
        <dbReference type="ARBA" id="ARBA00001961"/>
    </source>
</evidence>
<reference evidence="8" key="1">
    <citation type="submission" date="2022-06" db="EMBL/GenBank/DDBJ databases">
        <title>Genome sequence of Phormidium yuhuli AB48 isolated from an industrial photobioreactor environment.</title>
        <authorList>
            <person name="Qiu Y."/>
            <person name="Noonan A.J.C."/>
            <person name="Dofher K."/>
            <person name="Koch M."/>
            <person name="Kieft B."/>
            <person name="Lin X."/>
            <person name="Ziels R.M."/>
            <person name="Hallam S.J."/>
        </authorList>
    </citation>
    <scope>NUCLEOTIDE SEQUENCE</scope>
    <source>
        <strain evidence="8">AB48</strain>
    </source>
</reference>
<evidence type="ECO:0000313" key="8">
    <source>
        <dbReference type="EMBL" id="USR91675.1"/>
    </source>
</evidence>
<sequence>MTAVPPDHPPQPTPSGVGRLNQRFHHLVAQSLTTLEDLLEDEGLTALERGRLALDILALAQQSPEAAEWSPLNSIGHLVKETPEVSQPLETSCLDEVVCFDDFLSPEENQNALAIALGQQEDFVPSSTTSKADNYRQSSILYATYFPQFYHQLKRKILVALPQIWHPLNHSPFSVTQVEMQLTVHGDGCYYKVHNDSGSPETITRELTYVYYVHSQPAQFSGGELRLYPTDPHDGRLLDRKRFKTITPENNRLVLFNSRCQHEVMPVRCPSHEFEASRFTFNGWLRR</sequence>
<dbReference type="InterPro" id="IPR051559">
    <property type="entry name" value="HIF_prolyl_hydroxylases"/>
</dbReference>
<dbReference type="PANTHER" id="PTHR12907:SF26">
    <property type="entry name" value="HIF PROLYL HYDROXYLASE, ISOFORM C"/>
    <property type="match status" value="1"/>
</dbReference>
<evidence type="ECO:0000256" key="3">
    <source>
        <dbReference type="ARBA" id="ARBA00022896"/>
    </source>
</evidence>
<evidence type="ECO:0000313" key="9">
    <source>
        <dbReference type="Proteomes" id="UP001056708"/>
    </source>
</evidence>
<dbReference type="Gene3D" id="2.60.120.620">
    <property type="entry name" value="q2cbj1_9rhob like domain"/>
    <property type="match status" value="1"/>
</dbReference>
<evidence type="ECO:0000256" key="2">
    <source>
        <dbReference type="ARBA" id="ARBA00022723"/>
    </source>
</evidence>
<keyword evidence="6" id="KW-0408">Iron</keyword>
<dbReference type="InterPro" id="IPR044862">
    <property type="entry name" value="Pro_4_hyd_alph_FE2OG_OXY"/>
</dbReference>